<evidence type="ECO:0000259" key="1">
    <source>
        <dbReference type="Pfam" id="PF09423"/>
    </source>
</evidence>
<dbReference type="CDD" id="cd07389">
    <property type="entry name" value="MPP_PhoD"/>
    <property type="match status" value="1"/>
</dbReference>
<sequence length="349" mass="39552">MLNKSILICFICLITNCKTVKPSEQTPNKEMTIAASKADFTLAFGSCNKQNETNLLWDDILKTQPDLWVWGGDNIYADTDNMKRLRSMYTQQNAVTGYQNLKKEVPIIGTWDDHDYGLNDGGVEFDKKEESQQEFLDFMGVDPNDPRRTQEGVYSSHTYNTPNGSIKVIVLDTRYFRTALTPDTATKKRTKPNTYGQGTVLGETQWSWLAKELNNSEADFNLLVSSIQILSNEHGFETWGNFPHEVDKLEKTIVDSKAKGVMILSGDRHISEFSKTEIPGLQYPLVDFTSSGLTHSYTAYKGETNPFRVGDVVSIKSFGLIKFNFKTKEAWMQMLGDDLKLLGELHQTY</sequence>
<dbReference type="InterPro" id="IPR029052">
    <property type="entry name" value="Metallo-depent_PP-like"/>
</dbReference>
<dbReference type="InterPro" id="IPR038607">
    <property type="entry name" value="PhoD-like_sf"/>
</dbReference>
<dbReference type="Gene3D" id="3.60.21.70">
    <property type="entry name" value="PhoD-like phosphatase"/>
    <property type="match status" value="1"/>
</dbReference>
<dbReference type="EMBL" id="RCNR01000012">
    <property type="protein sequence ID" value="MUH35844.1"/>
    <property type="molecule type" value="Genomic_DNA"/>
</dbReference>
<comment type="caution">
    <text evidence="2">The sequence shown here is derived from an EMBL/GenBank/DDBJ whole genome shotgun (WGS) entry which is preliminary data.</text>
</comment>
<feature type="domain" description="PhoD-like phosphatase metallophosphatase" evidence="1">
    <location>
        <begin position="44"/>
        <end position="276"/>
    </location>
</feature>
<organism evidence="2 3">
    <name type="scientific">Zobellia amurskyensis</name>
    <dbReference type="NCBI Taxonomy" id="248905"/>
    <lineage>
        <taxon>Bacteria</taxon>
        <taxon>Pseudomonadati</taxon>
        <taxon>Bacteroidota</taxon>
        <taxon>Flavobacteriia</taxon>
        <taxon>Flavobacteriales</taxon>
        <taxon>Flavobacteriaceae</taxon>
        <taxon>Zobellia</taxon>
    </lineage>
</organism>
<name>A0A7X2ZT29_9FLAO</name>
<dbReference type="PANTHER" id="PTHR33987:SF1">
    <property type="entry name" value="CALCINEURIN-LIKE METALLO-PHOSPHOESTERASE SUPERFAMILY PROTEIN"/>
    <property type="match status" value="1"/>
</dbReference>
<dbReference type="PANTHER" id="PTHR33987">
    <property type="entry name" value="CALCINEURIN-LIKE METALLO-PHOSPHOESTERASE SUPERFAMILY PROTEIN"/>
    <property type="match status" value="1"/>
</dbReference>
<keyword evidence="3" id="KW-1185">Reference proteome</keyword>
<dbReference type="OrthoDB" id="9763616at2"/>
<dbReference type="AlphaFoldDB" id="A0A7X2ZT29"/>
<reference evidence="2 3" key="1">
    <citation type="journal article" date="2019" name="Mar. Drugs">
        <title>Comparative Genomics and CAZyme Genome Repertoires of Marine Zobellia amurskyensis KMM 3526(T) and Zobellia laminariae KMM 3676(T).</title>
        <authorList>
            <person name="Chernysheva N."/>
            <person name="Bystritskaya E."/>
            <person name="Stenkova A."/>
            <person name="Golovkin I."/>
            <person name="Nedashkovskaya O."/>
            <person name="Isaeva M."/>
        </authorList>
    </citation>
    <scope>NUCLEOTIDE SEQUENCE [LARGE SCALE GENOMIC DNA]</scope>
    <source>
        <strain evidence="2 3">KMM 3526</strain>
    </source>
</reference>
<protein>
    <submittedName>
        <fullName evidence="2">Alkaline phosphatase family protein</fullName>
    </submittedName>
</protein>
<gene>
    <name evidence="2" type="ORF">D9O36_08335</name>
</gene>
<dbReference type="Pfam" id="PF09423">
    <property type="entry name" value="PhoD"/>
    <property type="match status" value="1"/>
</dbReference>
<dbReference type="RefSeq" id="WP_155599558.1">
    <property type="nucleotide sequence ID" value="NZ_RCNR01000012.1"/>
</dbReference>
<accession>A0A7X2ZT29</accession>
<dbReference type="InterPro" id="IPR018946">
    <property type="entry name" value="PhoD-like_MPP"/>
</dbReference>
<proteinExistence type="predicted"/>
<evidence type="ECO:0000313" key="2">
    <source>
        <dbReference type="EMBL" id="MUH35844.1"/>
    </source>
</evidence>
<dbReference type="SUPFAM" id="SSF56300">
    <property type="entry name" value="Metallo-dependent phosphatases"/>
    <property type="match status" value="1"/>
</dbReference>
<evidence type="ECO:0000313" key="3">
    <source>
        <dbReference type="Proteomes" id="UP000540519"/>
    </source>
</evidence>
<dbReference type="Proteomes" id="UP000540519">
    <property type="component" value="Unassembled WGS sequence"/>
</dbReference>